<dbReference type="PANTHER" id="PTHR28122">
    <property type="entry name" value="E3 UBIQUITIN-PROTEIN LIGASE SUBSTRATE RECEPTOR MMS22"/>
    <property type="match status" value="1"/>
</dbReference>
<name>A0AAF0E1B4_9BASI</name>
<dbReference type="PANTHER" id="PTHR28122:SF1">
    <property type="entry name" value="E3 UBIQUITIN-PROTEIN LIGASE SUBSTRATE RECEPTOR MMS22"/>
    <property type="match status" value="1"/>
</dbReference>
<feature type="compositionally biased region" description="Acidic residues" evidence="1">
    <location>
        <begin position="164"/>
        <end position="181"/>
    </location>
</feature>
<feature type="compositionally biased region" description="Basic and acidic residues" evidence="1">
    <location>
        <begin position="365"/>
        <end position="374"/>
    </location>
</feature>
<feature type="region of interest" description="Disordered" evidence="1">
    <location>
        <begin position="279"/>
        <end position="454"/>
    </location>
</feature>
<feature type="region of interest" description="Disordered" evidence="1">
    <location>
        <begin position="524"/>
        <end position="557"/>
    </location>
</feature>
<accession>A0AAF0E1B4</accession>
<feature type="region of interest" description="Disordered" evidence="1">
    <location>
        <begin position="1"/>
        <end position="95"/>
    </location>
</feature>
<feature type="compositionally biased region" description="Basic residues" evidence="1">
    <location>
        <begin position="387"/>
        <end position="400"/>
    </location>
</feature>
<dbReference type="EMBL" id="CP119957">
    <property type="protein sequence ID" value="WFC97270.1"/>
    <property type="molecule type" value="Genomic_DNA"/>
</dbReference>
<feature type="compositionally biased region" description="Basic and acidic residues" evidence="1">
    <location>
        <begin position="348"/>
        <end position="358"/>
    </location>
</feature>
<protein>
    <submittedName>
        <fullName evidence="2">Uncharacterized protein</fullName>
    </submittedName>
</protein>
<organism evidence="2 3">
    <name type="scientific">Malassezia brasiliensis</name>
    <dbReference type="NCBI Taxonomy" id="1821822"/>
    <lineage>
        <taxon>Eukaryota</taxon>
        <taxon>Fungi</taxon>
        <taxon>Dikarya</taxon>
        <taxon>Basidiomycota</taxon>
        <taxon>Ustilaginomycotina</taxon>
        <taxon>Malasseziomycetes</taxon>
        <taxon>Malasseziales</taxon>
        <taxon>Malasseziaceae</taxon>
        <taxon>Malassezia</taxon>
    </lineage>
</organism>
<feature type="compositionally biased region" description="Low complexity" evidence="1">
    <location>
        <begin position="153"/>
        <end position="163"/>
    </location>
</feature>
<evidence type="ECO:0000313" key="3">
    <source>
        <dbReference type="Proteomes" id="UP001216638"/>
    </source>
</evidence>
<feature type="compositionally biased region" description="Low complexity" evidence="1">
    <location>
        <begin position="182"/>
        <end position="213"/>
    </location>
</feature>
<dbReference type="GO" id="GO:0000724">
    <property type="term" value="P:double-strand break repair via homologous recombination"/>
    <property type="evidence" value="ECO:0007669"/>
    <property type="project" value="TreeGrafter"/>
</dbReference>
<proteinExistence type="predicted"/>
<feature type="region of interest" description="Disordered" evidence="1">
    <location>
        <begin position="126"/>
        <end position="252"/>
    </location>
</feature>
<reference evidence="2" key="1">
    <citation type="submission" date="2023-03" db="EMBL/GenBank/DDBJ databases">
        <title>Mating type loci evolution in Malassezia.</title>
        <authorList>
            <person name="Coelho M.A."/>
        </authorList>
    </citation>
    <scope>NUCLEOTIDE SEQUENCE</scope>
    <source>
        <strain evidence="2">CBS 14135</strain>
    </source>
</reference>
<feature type="compositionally biased region" description="Low complexity" evidence="1">
    <location>
        <begin position="289"/>
        <end position="305"/>
    </location>
</feature>
<feature type="compositionally biased region" description="Low complexity" evidence="1">
    <location>
        <begin position="49"/>
        <end position="83"/>
    </location>
</feature>
<evidence type="ECO:0000313" key="2">
    <source>
        <dbReference type="EMBL" id="WFC97270.1"/>
    </source>
</evidence>
<dbReference type="InterPro" id="IPR019021">
    <property type="entry name" value="Mms22"/>
</dbReference>
<sequence length="1485" mass="155850">MSTDAVGTSDREEATGVGSAEDADTPARMAAWRTARAPRAAGAHGGPAAGASDPAAGASDGAAAAGAPNGAAADARGAAAPAHAPSPPLRHNLRARKLAQIHPYTVEALQYRRELFRNDWQDAVVSQREWRHARRLDVARRSSASDGDDEGSASDGGSASDEGSAGDDEGSANASDDEGSASDEGSTSDGRAASSSSAAPRVSSPARTARSPSLGGPASSDTDAVPPAAVPARRKRRAPTPSSDDSTDYERRFRILKRMMPAHMARACIDDLRAMRHGHADDTDADDVSASPPRAASPRAASPTSPLRPGESRRRTGAPIDAHAPLLSDVDSASDTPPPTPSPPLADGDVRWWCEPRRAASPPTREADAVDRMLTRTSGARGFGQRTARRRRGTPRRRAPTHGDADGAWMWRVPRAARHAATPRGHRGAPRAASASTSASEASDDAARATGGGRRRGAAPLFLVAGDAERVRGVPTTRGDVQSYARLPYVQGAGRPASIDASNHAALVDVPMAVPSMAPKRVHRRAAAPRTGAGGTAGAASAAPVPGGTAGAASAAPASLPPFPPAWQHASLDTPLQHELQELLCFDTLANVSLDFGLRVPPVGVRFAAGTPLGRGRLHALLHTADDVGSDEAPACHVLGTTLHGHMAIGALERAVPPLLDAVWDALREGGVDAERGVRALDDLGDFLGAWLVWRARRAEAAAAATLGAALDADAAGDGADVGAQAARLTDLVYTLLERGAPATHGARVRLALLWLRVQLAFRVHALAPEPGTDAAVLDAAQPLVVHLLAAGVHKAMAHVAAAPADGLDDVPAALWVALVHVLDAVGHAFYDVLDAALDDWHAASPASPVVWAERVWYLVLATSVFARFGAAAGVVRAAPAAPPRWALVARALSLRLRFDARVEAAAPRALLARRDAYIRVVVTRCLVLAERFAWPLADAEAVLGRVFDVFDAHRLADLPSETDHDFAPFLRRYDAAWLHAAPDGTAYARFLQLLGRAGAALVGAGDARRAARLFSRMTPVRVMHFTRAAVPTRAERAVLFNHYSLVMLFLYLVPDGAVQRVRQLRSFLVFADADGASQVMCVRAMVYCATLFRHHRLPLAPVTAWFVEVCRAAAAQARAPHDDRSAARQHTDAVRVLLGVVRGVQHVVAHASLDAGAPPTYPPADLLHDAWTDELLDVDARVRAEVVRGLGAFWRARAAVEVVRAQPSTGGGVADPLDAAEFDDTFLADPQLAALLGEAPPPTPPPPPAWDAEADRRVVQAVHTRLSPALFRCVAQAPAPPAPGAAASAHAAVEALVADAERDVDAAELVACWAAWASVLVRAEARTWHSYLSLGAESWRRVAGDVHRRAVAVHLAVLVARLDPRGFADEVWEVVGIWFHTIAAPRATYQAELTARLAGIDSGGLFAGVDVAWSEADHAQDADAAAWDAVRPAPLAPAARAAAVARVLHNLDAACARHDPPFSLGYAIQCVSALLSSVRACIRP</sequence>
<gene>
    <name evidence="2" type="ORF">MBRA1_003937</name>
</gene>
<feature type="compositionally biased region" description="Low complexity" evidence="1">
    <location>
        <begin position="430"/>
        <end position="441"/>
    </location>
</feature>
<dbReference type="GO" id="GO:0035361">
    <property type="term" value="C:Cul8-RING ubiquitin ligase complex"/>
    <property type="evidence" value="ECO:0007669"/>
    <property type="project" value="TreeGrafter"/>
</dbReference>
<dbReference type="Proteomes" id="UP001216638">
    <property type="component" value="Chromosome 7"/>
</dbReference>
<keyword evidence="3" id="KW-1185">Reference proteome</keyword>
<dbReference type="GO" id="GO:0031297">
    <property type="term" value="P:replication fork processing"/>
    <property type="evidence" value="ECO:0007669"/>
    <property type="project" value="InterPro"/>
</dbReference>
<evidence type="ECO:0000256" key="1">
    <source>
        <dbReference type="SAM" id="MobiDB-lite"/>
    </source>
</evidence>
<dbReference type="GO" id="GO:0005634">
    <property type="term" value="C:nucleus"/>
    <property type="evidence" value="ECO:0007669"/>
    <property type="project" value="InterPro"/>
</dbReference>
<feature type="compositionally biased region" description="Low complexity" evidence="1">
    <location>
        <begin position="26"/>
        <end position="42"/>
    </location>
</feature>
<feature type="compositionally biased region" description="Low complexity" evidence="1">
    <location>
        <begin position="538"/>
        <end position="557"/>
    </location>
</feature>
<dbReference type="Pfam" id="PF09462">
    <property type="entry name" value="Mus7"/>
    <property type="match status" value="1"/>
</dbReference>